<organism evidence="1 2">
    <name type="scientific">Armillaria borealis</name>
    <dbReference type="NCBI Taxonomy" id="47425"/>
    <lineage>
        <taxon>Eukaryota</taxon>
        <taxon>Fungi</taxon>
        <taxon>Dikarya</taxon>
        <taxon>Basidiomycota</taxon>
        <taxon>Agaricomycotina</taxon>
        <taxon>Agaricomycetes</taxon>
        <taxon>Agaricomycetidae</taxon>
        <taxon>Agaricales</taxon>
        <taxon>Marasmiineae</taxon>
        <taxon>Physalacriaceae</taxon>
        <taxon>Armillaria</taxon>
    </lineage>
</organism>
<evidence type="ECO:0000313" key="1">
    <source>
        <dbReference type="EMBL" id="KAK0439153.1"/>
    </source>
</evidence>
<reference evidence="1" key="1">
    <citation type="submission" date="2023-06" db="EMBL/GenBank/DDBJ databases">
        <authorList>
            <consortium name="Lawrence Berkeley National Laboratory"/>
            <person name="Ahrendt S."/>
            <person name="Sahu N."/>
            <person name="Indic B."/>
            <person name="Wong-Bajracharya J."/>
            <person name="Merenyi Z."/>
            <person name="Ke H.-M."/>
            <person name="Monk M."/>
            <person name="Kocsube S."/>
            <person name="Drula E."/>
            <person name="Lipzen A."/>
            <person name="Balint B."/>
            <person name="Henrissat B."/>
            <person name="Andreopoulos B."/>
            <person name="Martin F.M."/>
            <person name="Harder C.B."/>
            <person name="Rigling D."/>
            <person name="Ford K.L."/>
            <person name="Foster G.D."/>
            <person name="Pangilinan J."/>
            <person name="Papanicolaou A."/>
            <person name="Barry K."/>
            <person name="LaButti K."/>
            <person name="Viragh M."/>
            <person name="Koriabine M."/>
            <person name="Yan M."/>
            <person name="Riley R."/>
            <person name="Champramary S."/>
            <person name="Plett K.L."/>
            <person name="Tsai I.J."/>
            <person name="Slot J."/>
            <person name="Sipos G."/>
            <person name="Plett J."/>
            <person name="Nagy L.G."/>
            <person name="Grigoriev I.V."/>
        </authorList>
    </citation>
    <scope>NUCLEOTIDE SEQUENCE</scope>
    <source>
        <strain evidence="1">FPL87.14</strain>
    </source>
</reference>
<proteinExistence type="predicted"/>
<evidence type="ECO:0000313" key="2">
    <source>
        <dbReference type="Proteomes" id="UP001175226"/>
    </source>
</evidence>
<name>A0AA39JEJ5_9AGAR</name>
<dbReference type="AlphaFoldDB" id="A0AA39JEJ5"/>
<protein>
    <submittedName>
        <fullName evidence="1">Uncharacterized protein</fullName>
    </submittedName>
</protein>
<dbReference type="Proteomes" id="UP001175226">
    <property type="component" value="Unassembled WGS sequence"/>
</dbReference>
<comment type="caution">
    <text evidence="1">The sequence shown here is derived from an EMBL/GenBank/DDBJ whole genome shotgun (WGS) entry which is preliminary data.</text>
</comment>
<gene>
    <name evidence="1" type="ORF">EV421DRAFT_1738013</name>
</gene>
<keyword evidence="2" id="KW-1185">Reference proteome</keyword>
<sequence length="385" mass="42304">MKHKLAEGLDSFLMLVAYGTAPSPFALKHPRRRIHGTKSSTRFHSVKRRYVIAGNFNILENVQETNLCPKLSNTGLLSELRNGDTFYMRIFEHCLGSWISPQSAVVDFFTAPINEHSSYFFTTLVRYFRSQHNRSASAFQVPVVVTFDSAADSKPGAAGRLAHCIQTQRNYPSIHHRQGLRVPVQSIDSPSGTHSLLTNDSSLNGAFQPIFNDYPATIPFFTASTTNAPALEVPHVFNETSTDEIVLPYVDRVGTSTLLQRAPVQSGSHTHAANPNAKNLTKLCILGLYALPPEAYRSVTDGTFIALQTDTEGRTFIQNLLVSLSKITAFRNITSTTSVEKKSEVIISVPSVNAGNLSQAIRLGPTYKTTTRISMAKVMISSGVQ</sequence>
<dbReference type="EMBL" id="JAUEPT010000039">
    <property type="protein sequence ID" value="KAK0439153.1"/>
    <property type="molecule type" value="Genomic_DNA"/>
</dbReference>
<accession>A0AA39JEJ5</accession>